<proteinExistence type="inferred from homology"/>
<gene>
    <name evidence="4" type="ORF">AB0D65_16395</name>
</gene>
<evidence type="ECO:0000256" key="2">
    <source>
        <dbReference type="ARBA" id="ARBA00022801"/>
    </source>
</evidence>
<evidence type="ECO:0000259" key="3">
    <source>
        <dbReference type="SMART" id="SM00824"/>
    </source>
</evidence>
<dbReference type="InterPro" id="IPR020802">
    <property type="entry name" value="TesA-like"/>
</dbReference>
<name>A0ABV3E5U5_9ACTN</name>
<organism evidence="4 5">
    <name type="scientific">Streptomyces griseoloalbus</name>
    <dbReference type="NCBI Taxonomy" id="67303"/>
    <lineage>
        <taxon>Bacteria</taxon>
        <taxon>Bacillati</taxon>
        <taxon>Actinomycetota</taxon>
        <taxon>Actinomycetes</taxon>
        <taxon>Kitasatosporales</taxon>
        <taxon>Streptomycetaceae</taxon>
        <taxon>Streptomyces</taxon>
    </lineage>
</organism>
<dbReference type="RefSeq" id="WP_359980834.1">
    <property type="nucleotide sequence ID" value="NZ_JBEZLS010000010.1"/>
</dbReference>
<dbReference type="SUPFAM" id="SSF53474">
    <property type="entry name" value="alpha/beta-Hydrolases"/>
    <property type="match status" value="1"/>
</dbReference>
<dbReference type="SMART" id="SM00824">
    <property type="entry name" value="PKS_TE"/>
    <property type="match status" value="1"/>
</dbReference>
<reference evidence="4 5" key="1">
    <citation type="submission" date="2024-06" db="EMBL/GenBank/DDBJ databases">
        <title>The Natural Products Discovery Center: Release of the First 8490 Sequenced Strains for Exploring Actinobacteria Biosynthetic Diversity.</title>
        <authorList>
            <person name="Kalkreuter E."/>
            <person name="Kautsar S.A."/>
            <person name="Yang D."/>
            <person name="Bader C.D."/>
            <person name="Teijaro C.N."/>
            <person name="Fluegel L."/>
            <person name="Davis C.M."/>
            <person name="Simpson J.R."/>
            <person name="Lauterbach L."/>
            <person name="Steele A.D."/>
            <person name="Gui C."/>
            <person name="Meng S."/>
            <person name="Li G."/>
            <person name="Viehrig K."/>
            <person name="Ye F."/>
            <person name="Su P."/>
            <person name="Kiefer A.F."/>
            <person name="Nichols A."/>
            <person name="Cepeda A.J."/>
            <person name="Yan W."/>
            <person name="Fan B."/>
            <person name="Jiang Y."/>
            <person name="Adhikari A."/>
            <person name="Zheng C.-J."/>
            <person name="Schuster L."/>
            <person name="Cowan T.M."/>
            <person name="Smanski M.J."/>
            <person name="Chevrette M.G."/>
            <person name="De Carvalho L.P.S."/>
            <person name="Shen B."/>
        </authorList>
    </citation>
    <scope>NUCLEOTIDE SEQUENCE [LARGE SCALE GENOMIC DNA]</scope>
    <source>
        <strain evidence="4 5">NPDC048274</strain>
    </source>
</reference>
<sequence>MVSHADRVTSKGIQRFSSSPDAQAALVCFPHAGGAASYYRPFSTALSPGIDVLAVQYPGRQNRRTEPLARTIDQLVDDSVEALGPWAHRALSLFGHSMGAVVAYEVARRLTAAGSPPVTLVVSGRRAPGDEQRCEVHLRDDDGLLAEIRRLGGTDMRVFESPDMRALFLPVLRADYQAVETYRHTEGPQLSCPVLALAGDSDPVASPAEMRHWAARTSAQFDVLGFSGGHFYLADHSAAVASVVSDHVIALTART</sequence>
<dbReference type="InterPro" id="IPR029058">
    <property type="entry name" value="AB_hydrolase_fold"/>
</dbReference>
<dbReference type="InterPro" id="IPR001031">
    <property type="entry name" value="Thioesterase"/>
</dbReference>
<dbReference type="PANTHER" id="PTHR11487:SF0">
    <property type="entry name" value="S-ACYL FATTY ACID SYNTHASE THIOESTERASE, MEDIUM CHAIN"/>
    <property type="match status" value="1"/>
</dbReference>
<dbReference type="Gene3D" id="3.40.50.1820">
    <property type="entry name" value="alpha/beta hydrolase"/>
    <property type="match status" value="1"/>
</dbReference>
<dbReference type="Proteomes" id="UP001551582">
    <property type="component" value="Unassembled WGS sequence"/>
</dbReference>
<comment type="similarity">
    <text evidence="1">Belongs to the thioesterase family.</text>
</comment>
<dbReference type="InterPro" id="IPR012223">
    <property type="entry name" value="TEII"/>
</dbReference>
<protein>
    <submittedName>
        <fullName evidence="4">Alpha/beta fold hydrolase</fullName>
    </submittedName>
</protein>
<feature type="domain" description="Thioesterase TesA-like" evidence="3">
    <location>
        <begin position="27"/>
        <end position="248"/>
    </location>
</feature>
<keyword evidence="2 4" id="KW-0378">Hydrolase</keyword>
<evidence type="ECO:0000313" key="5">
    <source>
        <dbReference type="Proteomes" id="UP001551582"/>
    </source>
</evidence>
<dbReference type="PANTHER" id="PTHR11487">
    <property type="entry name" value="THIOESTERASE"/>
    <property type="match status" value="1"/>
</dbReference>
<dbReference type="Pfam" id="PF00975">
    <property type="entry name" value="Thioesterase"/>
    <property type="match status" value="1"/>
</dbReference>
<evidence type="ECO:0000313" key="4">
    <source>
        <dbReference type="EMBL" id="MEU9352521.1"/>
    </source>
</evidence>
<evidence type="ECO:0000256" key="1">
    <source>
        <dbReference type="ARBA" id="ARBA00007169"/>
    </source>
</evidence>
<keyword evidence="5" id="KW-1185">Reference proteome</keyword>
<comment type="caution">
    <text evidence="4">The sequence shown here is derived from an EMBL/GenBank/DDBJ whole genome shotgun (WGS) entry which is preliminary data.</text>
</comment>
<dbReference type="EMBL" id="JBEZLS010000010">
    <property type="protein sequence ID" value="MEU9352521.1"/>
    <property type="molecule type" value="Genomic_DNA"/>
</dbReference>
<dbReference type="GO" id="GO:0016787">
    <property type="term" value="F:hydrolase activity"/>
    <property type="evidence" value="ECO:0007669"/>
    <property type="project" value="UniProtKB-KW"/>
</dbReference>
<accession>A0ABV3E5U5</accession>